<comment type="pathway">
    <text evidence="1">Amino-acid biosynthesis; L-tryptophan biosynthesis; L-tryptophan from chorismate: step 3/5.</text>
</comment>
<dbReference type="OrthoDB" id="941905at2"/>
<accession>A0A1N7NQQ9</accession>
<dbReference type="STRING" id="529505.SAMN05421761_11164"/>
<dbReference type="InterPro" id="IPR013785">
    <property type="entry name" value="Aldolase_TIM"/>
</dbReference>
<dbReference type="InterPro" id="IPR001240">
    <property type="entry name" value="PRAI_dom"/>
</dbReference>
<keyword evidence="5" id="KW-0057">Aromatic amino acid biosynthesis</keyword>
<dbReference type="SUPFAM" id="SSF51366">
    <property type="entry name" value="Ribulose-phoshate binding barrel"/>
    <property type="match status" value="1"/>
</dbReference>
<sequence length="208" mass="23145">MSLKTFVKVSNINNLSDARYCAGMYVNLMGFNLEQSHEDFISPEKFKEITDWLSGLEYVAEFETAHPDTILSTLQSYEGIKYIQIQEEIHLKMLVNSGYGLILKITIHEASELDEIIAKSNSYKSFGVVILLDSTSLELNDTVANKISELSSKCDVLLGFGLEADTIEKTLNQTGVKGICLQGGHEIKPGLKDFDELADILEALEVED</sequence>
<dbReference type="UniPathway" id="UPA00035">
    <property type="reaction ID" value="UER00042"/>
</dbReference>
<dbReference type="GO" id="GO:0004640">
    <property type="term" value="F:phosphoribosylanthranilate isomerase activity"/>
    <property type="evidence" value="ECO:0007669"/>
    <property type="project" value="UniProtKB-EC"/>
</dbReference>
<feature type="domain" description="N-(5'phosphoribosyl) anthranilate isomerase (PRAI)" evidence="7">
    <location>
        <begin position="17"/>
        <end position="202"/>
    </location>
</feature>
<protein>
    <recommendedName>
        <fullName evidence="2">phosphoribosylanthranilate isomerase</fullName>
        <ecNumber evidence="2">5.3.1.24</ecNumber>
    </recommendedName>
</protein>
<dbReference type="Pfam" id="PF00697">
    <property type="entry name" value="PRAI"/>
    <property type="match status" value="1"/>
</dbReference>
<evidence type="ECO:0000256" key="2">
    <source>
        <dbReference type="ARBA" id="ARBA00012572"/>
    </source>
</evidence>
<dbReference type="GO" id="GO:0000162">
    <property type="term" value="P:L-tryptophan biosynthetic process"/>
    <property type="evidence" value="ECO:0007669"/>
    <property type="project" value="UniProtKB-UniPathway"/>
</dbReference>
<gene>
    <name evidence="8" type="ORF">SAMN05421761_11164</name>
</gene>
<dbReference type="EMBL" id="FTOP01000011">
    <property type="protein sequence ID" value="SIT00568.1"/>
    <property type="molecule type" value="Genomic_DNA"/>
</dbReference>
<evidence type="ECO:0000313" key="9">
    <source>
        <dbReference type="Proteomes" id="UP000186026"/>
    </source>
</evidence>
<organism evidence="8 9">
    <name type="scientific">Belliella pelovolcani</name>
    <dbReference type="NCBI Taxonomy" id="529505"/>
    <lineage>
        <taxon>Bacteria</taxon>
        <taxon>Pseudomonadati</taxon>
        <taxon>Bacteroidota</taxon>
        <taxon>Cytophagia</taxon>
        <taxon>Cytophagales</taxon>
        <taxon>Cyclobacteriaceae</taxon>
        <taxon>Belliella</taxon>
    </lineage>
</organism>
<keyword evidence="9" id="KW-1185">Reference proteome</keyword>
<dbReference type="Gene3D" id="3.20.20.70">
    <property type="entry name" value="Aldolase class I"/>
    <property type="match status" value="1"/>
</dbReference>
<keyword evidence="6 8" id="KW-0413">Isomerase</keyword>
<name>A0A1N7NQQ9_9BACT</name>
<keyword evidence="3" id="KW-0028">Amino-acid biosynthesis</keyword>
<evidence type="ECO:0000313" key="8">
    <source>
        <dbReference type="EMBL" id="SIT00568.1"/>
    </source>
</evidence>
<dbReference type="EC" id="5.3.1.24" evidence="2"/>
<dbReference type="RefSeq" id="WP_076502005.1">
    <property type="nucleotide sequence ID" value="NZ_FTOP01000011.1"/>
</dbReference>
<dbReference type="Proteomes" id="UP000186026">
    <property type="component" value="Unassembled WGS sequence"/>
</dbReference>
<evidence type="ECO:0000259" key="7">
    <source>
        <dbReference type="Pfam" id="PF00697"/>
    </source>
</evidence>
<evidence type="ECO:0000256" key="5">
    <source>
        <dbReference type="ARBA" id="ARBA00023141"/>
    </source>
</evidence>
<evidence type="ECO:0000256" key="1">
    <source>
        <dbReference type="ARBA" id="ARBA00004664"/>
    </source>
</evidence>
<proteinExistence type="predicted"/>
<dbReference type="AlphaFoldDB" id="A0A1N7NQQ9"/>
<dbReference type="InterPro" id="IPR011060">
    <property type="entry name" value="RibuloseP-bd_barrel"/>
</dbReference>
<evidence type="ECO:0000256" key="3">
    <source>
        <dbReference type="ARBA" id="ARBA00022605"/>
    </source>
</evidence>
<reference evidence="9" key="1">
    <citation type="submission" date="2017-01" db="EMBL/GenBank/DDBJ databases">
        <authorList>
            <person name="Varghese N."/>
            <person name="Submissions S."/>
        </authorList>
    </citation>
    <scope>NUCLEOTIDE SEQUENCE [LARGE SCALE GENOMIC DNA]</scope>
    <source>
        <strain evidence="9">DSM 46698</strain>
    </source>
</reference>
<evidence type="ECO:0000256" key="4">
    <source>
        <dbReference type="ARBA" id="ARBA00022822"/>
    </source>
</evidence>
<evidence type="ECO:0000256" key="6">
    <source>
        <dbReference type="ARBA" id="ARBA00023235"/>
    </source>
</evidence>
<keyword evidence="4" id="KW-0822">Tryptophan biosynthesis</keyword>